<proteinExistence type="predicted"/>
<reference evidence="1 2" key="1">
    <citation type="journal article" date="2019" name="Environ. Microbiol.">
        <title>At the nexus of three kingdoms: the genome of the mycorrhizal fungus Gigaspora margarita provides insights into plant, endobacterial and fungal interactions.</title>
        <authorList>
            <person name="Venice F."/>
            <person name="Ghignone S."/>
            <person name="Salvioli di Fossalunga A."/>
            <person name="Amselem J."/>
            <person name="Novero M."/>
            <person name="Xianan X."/>
            <person name="Sedzielewska Toro K."/>
            <person name="Morin E."/>
            <person name="Lipzen A."/>
            <person name="Grigoriev I.V."/>
            <person name="Henrissat B."/>
            <person name="Martin F.M."/>
            <person name="Bonfante P."/>
        </authorList>
    </citation>
    <scope>NUCLEOTIDE SEQUENCE [LARGE SCALE GENOMIC DNA]</scope>
    <source>
        <strain evidence="1 2">BEG34</strain>
    </source>
</reference>
<dbReference type="OrthoDB" id="2392721at2759"/>
<dbReference type="EMBL" id="WTPW01000764">
    <property type="protein sequence ID" value="KAF0482323.1"/>
    <property type="molecule type" value="Genomic_DNA"/>
</dbReference>
<gene>
    <name evidence="1" type="ORF">F8M41_023471</name>
</gene>
<sequence>MEKFIIREWAELISKPITLGAREQEVFNHSDLPVVKDELSITLRLKLQDYTSSCFTIFHKGTDDLIRTPGLWLSENKLHARFTGNWDNNEGIMRVGDELLLQKWYHIAYTLSDPEKRLDIYVNGEWVGYYSIQDVKKQRVIFNDGPLYIGQAFSRDGFNGEISNVRYFNWRLTPEEVKKDLSAGLRKNEDIFYYIVSKGNPVLGLSFDDEGSDEENLDDENFDVESFDDESFDDKKIDDKKVVDDSASILKLRSFKNNTKAQWKVQRINNSDDYSLLTGNSPVRDVVLINKGTGKAMKYRNQERGTEITQVDLAEADNNCILWTIGSKQNDGTRSIHPNKNERISLDGWTAKLVDGCEVRFFPTHGGSNQLWTFQQVLSD</sequence>
<name>A0A8H4EH76_GIGMA</name>
<dbReference type="SUPFAM" id="SSF50370">
    <property type="entry name" value="Ricin B-like lectins"/>
    <property type="match status" value="1"/>
</dbReference>
<evidence type="ECO:0000313" key="2">
    <source>
        <dbReference type="Proteomes" id="UP000439903"/>
    </source>
</evidence>
<dbReference type="Pfam" id="PF13385">
    <property type="entry name" value="Laminin_G_3"/>
    <property type="match status" value="1"/>
</dbReference>
<comment type="caution">
    <text evidence="1">The sequence shown here is derived from an EMBL/GenBank/DDBJ whole genome shotgun (WGS) entry which is preliminary data.</text>
</comment>
<evidence type="ECO:0000313" key="1">
    <source>
        <dbReference type="EMBL" id="KAF0482323.1"/>
    </source>
</evidence>
<accession>A0A8H4EH76</accession>
<dbReference type="InterPro" id="IPR035992">
    <property type="entry name" value="Ricin_B-like_lectins"/>
</dbReference>
<dbReference type="Gene3D" id="2.80.10.50">
    <property type="match status" value="1"/>
</dbReference>
<dbReference type="AlphaFoldDB" id="A0A8H4EH76"/>
<organism evidence="1 2">
    <name type="scientific">Gigaspora margarita</name>
    <dbReference type="NCBI Taxonomy" id="4874"/>
    <lineage>
        <taxon>Eukaryota</taxon>
        <taxon>Fungi</taxon>
        <taxon>Fungi incertae sedis</taxon>
        <taxon>Mucoromycota</taxon>
        <taxon>Glomeromycotina</taxon>
        <taxon>Glomeromycetes</taxon>
        <taxon>Diversisporales</taxon>
        <taxon>Gigasporaceae</taxon>
        <taxon>Gigaspora</taxon>
    </lineage>
</organism>
<dbReference type="GO" id="GO:0030246">
    <property type="term" value="F:carbohydrate binding"/>
    <property type="evidence" value="ECO:0007669"/>
    <property type="project" value="UniProtKB-KW"/>
</dbReference>
<dbReference type="InterPro" id="IPR013320">
    <property type="entry name" value="ConA-like_dom_sf"/>
</dbReference>
<dbReference type="Gene3D" id="2.60.120.200">
    <property type="match status" value="1"/>
</dbReference>
<protein>
    <submittedName>
        <fullName evidence="1">Concanavalin A-like lectin/glucanase</fullName>
    </submittedName>
</protein>
<dbReference type="SUPFAM" id="SSF49899">
    <property type="entry name" value="Concanavalin A-like lectins/glucanases"/>
    <property type="match status" value="1"/>
</dbReference>
<keyword evidence="2" id="KW-1185">Reference proteome</keyword>
<dbReference type="Proteomes" id="UP000439903">
    <property type="component" value="Unassembled WGS sequence"/>
</dbReference>
<keyword evidence="1" id="KW-0430">Lectin</keyword>